<dbReference type="GO" id="GO:0000139">
    <property type="term" value="C:Golgi membrane"/>
    <property type="evidence" value="ECO:0007669"/>
    <property type="project" value="TreeGrafter"/>
</dbReference>
<gene>
    <name evidence="4" type="ORF">Acr_00g0093900</name>
</gene>
<dbReference type="GO" id="GO:0004559">
    <property type="term" value="F:alpha-mannosidase activity"/>
    <property type="evidence" value="ECO:0007669"/>
    <property type="project" value="InterPro"/>
</dbReference>
<accession>A0A7J0DXW6</accession>
<organism evidence="4 5">
    <name type="scientific">Actinidia rufa</name>
    <dbReference type="NCBI Taxonomy" id="165716"/>
    <lineage>
        <taxon>Eukaryota</taxon>
        <taxon>Viridiplantae</taxon>
        <taxon>Streptophyta</taxon>
        <taxon>Embryophyta</taxon>
        <taxon>Tracheophyta</taxon>
        <taxon>Spermatophyta</taxon>
        <taxon>Magnoliopsida</taxon>
        <taxon>eudicotyledons</taxon>
        <taxon>Gunneridae</taxon>
        <taxon>Pentapetalae</taxon>
        <taxon>asterids</taxon>
        <taxon>Ericales</taxon>
        <taxon>Actinidiaceae</taxon>
        <taxon>Actinidia</taxon>
    </lineage>
</organism>
<dbReference type="GO" id="GO:0006013">
    <property type="term" value="P:mannose metabolic process"/>
    <property type="evidence" value="ECO:0007669"/>
    <property type="project" value="InterPro"/>
</dbReference>
<evidence type="ECO:0000313" key="5">
    <source>
        <dbReference type="Proteomes" id="UP000585474"/>
    </source>
</evidence>
<dbReference type="PANTHER" id="PTHR11607:SF3">
    <property type="entry name" value="LYSOSOMAL ALPHA-MANNOSIDASE"/>
    <property type="match status" value="1"/>
</dbReference>
<dbReference type="Gene3D" id="3.20.110.10">
    <property type="entry name" value="Glycoside hydrolase 38, N terminal domain"/>
    <property type="match status" value="1"/>
</dbReference>
<dbReference type="Pfam" id="PF01074">
    <property type="entry name" value="Glyco_hydro_38N"/>
    <property type="match status" value="1"/>
</dbReference>
<dbReference type="InterPro" id="IPR011330">
    <property type="entry name" value="Glyco_hydro/deAcase_b/a-brl"/>
</dbReference>
<comment type="caution">
    <text evidence="4">The sequence shown here is derived from an EMBL/GenBank/DDBJ whole genome shotgun (WGS) entry which is preliminary data.</text>
</comment>
<feature type="region of interest" description="Disordered" evidence="1">
    <location>
        <begin position="1"/>
        <end position="44"/>
    </location>
</feature>
<feature type="transmembrane region" description="Helical" evidence="2">
    <location>
        <begin position="52"/>
        <end position="74"/>
    </location>
</feature>
<dbReference type="PANTHER" id="PTHR11607">
    <property type="entry name" value="ALPHA-MANNOSIDASE"/>
    <property type="match status" value="1"/>
</dbReference>
<evidence type="ECO:0000256" key="1">
    <source>
        <dbReference type="SAM" id="MobiDB-lite"/>
    </source>
</evidence>
<proteinExistence type="predicted"/>
<feature type="compositionally biased region" description="Basic residues" evidence="1">
    <location>
        <begin position="34"/>
        <end position="44"/>
    </location>
</feature>
<protein>
    <submittedName>
        <fullName evidence="4">Golgi alpha-mannosidase II</fullName>
    </submittedName>
</protein>
<dbReference type="AlphaFoldDB" id="A0A7J0DXW6"/>
<dbReference type="OrthoDB" id="10261055at2759"/>
<reference evidence="5" key="1">
    <citation type="submission" date="2019-07" db="EMBL/GenBank/DDBJ databases">
        <title>De Novo Assembly of kiwifruit Actinidia rufa.</title>
        <authorList>
            <person name="Sugita-Konishi S."/>
            <person name="Sato K."/>
            <person name="Mori E."/>
            <person name="Abe Y."/>
            <person name="Kisaki G."/>
            <person name="Hamano K."/>
            <person name="Suezawa K."/>
            <person name="Otani M."/>
            <person name="Fukuda T."/>
            <person name="Manabe T."/>
            <person name="Gomi K."/>
            <person name="Tabuchi M."/>
            <person name="Akimitsu K."/>
            <person name="Kataoka I."/>
        </authorList>
    </citation>
    <scope>NUCLEOTIDE SEQUENCE [LARGE SCALE GENOMIC DNA]</scope>
    <source>
        <strain evidence="5">cv. Fuchu</strain>
    </source>
</reference>
<evidence type="ECO:0000256" key="2">
    <source>
        <dbReference type="SAM" id="Phobius"/>
    </source>
</evidence>
<dbReference type="InterPro" id="IPR000602">
    <property type="entry name" value="Glyco_hydro_38_N"/>
</dbReference>
<keyword evidence="5" id="KW-1185">Reference proteome</keyword>
<keyword evidence="2" id="KW-0472">Membrane</keyword>
<dbReference type="SUPFAM" id="SSF88713">
    <property type="entry name" value="Glycoside hydrolase/deacetylase"/>
    <property type="match status" value="1"/>
</dbReference>
<feature type="domain" description="Glycoside hydrolase family 38 N-terminal" evidence="3">
    <location>
        <begin position="155"/>
        <end position="246"/>
    </location>
</feature>
<dbReference type="GO" id="GO:0006491">
    <property type="term" value="P:N-glycan processing"/>
    <property type="evidence" value="ECO:0007669"/>
    <property type="project" value="TreeGrafter"/>
</dbReference>
<dbReference type="InterPro" id="IPR027291">
    <property type="entry name" value="Glyco_hydro_38_N_sf"/>
</dbReference>
<evidence type="ECO:0000259" key="3">
    <source>
        <dbReference type="Pfam" id="PF01074"/>
    </source>
</evidence>
<dbReference type="InterPro" id="IPR050843">
    <property type="entry name" value="Glycosyl_Hydrlase_38"/>
</dbReference>
<name>A0A7J0DXW6_9ERIC</name>
<sequence length="358" mass="40155">MAISSTRRGGGGWAHSPLPTTTPAQPSSPSPNPKSKHPRKPRKRTPAAFRDFVSANFFAIGLSLSLLLFLAVVFRYGVPKPFASHFPHRVVRPRKPIYRKPPALADSDVVLGADVDLTTKDLYDKIKFSDVDGGPWKQGWRVSYKGNEWDSEKLKVFVVPHSHNDPGWKLTVEEYYDRQSRHILDTIVETLSKDIRRKFIWEEMSYLERWWRDASESKRESFINLVHNGQLEIVGGGWVMNDEFQPVLPGLASNRWSTRVDTIRHGCGCGICVGCGNLNPDTARVVVVVGLWPSIEVVAASRWVGSSPSLCPVDNIRSVNRLQRDRSAPRLTPTKLRRPMPDSDKPSLSGCDLVGVLI</sequence>
<dbReference type="Proteomes" id="UP000585474">
    <property type="component" value="Unassembled WGS sequence"/>
</dbReference>
<dbReference type="EMBL" id="BJWL01000444">
    <property type="protein sequence ID" value="GFS45065.1"/>
    <property type="molecule type" value="Genomic_DNA"/>
</dbReference>
<feature type="region of interest" description="Disordered" evidence="1">
    <location>
        <begin position="327"/>
        <end position="347"/>
    </location>
</feature>
<keyword evidence="2" id="KW-0812">Transmembrane</keyword>
<evidence type="ECO:0000313" key="4">
    <source>
        <dbReference type="EMBL" id="GFS45065.1"/>
    </source>
</evidence>
<keyword evidence="2" id="KW-1133">Transmembrane helix</keyword>